<dbReference type="GO" id="GO:0016020">
    <property type="term" value="C:membrane"/>
    <property type="evidence" value="ECO:0007669"/>
    <property type="project" value="TreeGrafter"/>
</dbReference>
<evidence type="ECO:0000256" key="3">
    <source>
        <dbReference type="ARBA" id="ARBA00023123"/>
    </source>
</evidence>
<proteinExistence type="inferred from homology"/>
<accession>A0AA40FHB2</accession>
<feature type="region of interest" description="Actin-binding" evidence="6">
    <location>
        <begin position="784"/>
        <end position="806"/>
    </location>
</feature>
<dbReference type="SMART" id="SM00015">
    <property type="entry name" value="IQ"/>
    <property type="match status" value="1"/>
</dbReference>
<dbReference type="InterPro" id="IPR036961">
    <property type="entry name" value="Kinesin_motor_dom_sf"/>
</dbReference>
<evidence type="ECO:0000259" key="9">
    <source>
        <dbReference type="PROSITE" id="PS51456"/>
    </source>
</evidence>
<dbReference type="PRINTS" id="PR00193">
    <property type="entry name" value="MYOSINHEAVY"/>
</dbReference>
<feature type="signal peptide" evidence="8">
    <location>
        <begin position="1"/>
        <end position="16"/>
    </location>
</feature>
<evidence type="ECO:0000313" key="11">
    <source>
        <dbReference type="Proteomes" id="UP001177670"/>
    </source>
</evidence>
<feature type="domain" description="Myosin motor" evidence="9">
    <location>
        <begin position="91"/>
        <end position="831"/>
    </location>
</feature>
<dbReference type="PANTHER" id="PTHR13140">
    <property type="entry name" value="MYOSIN"/>
    <property type="match status" value="1"/>
</dbReference>
<keyword evidence="2 6" id="KW-0067">ATP-binding</keyword>
<dbReference type="Gene3D" id="3.40.850.10">
    <property type="entry name" value="Kinesin motor domain"/>
    <property type="match status" value="2"/>
</dbReference>
<organism evidence="10 11">
    <name type="scientific">Melipona bicolor</name>
    <dbReference type="NCBI Taxonomy" id="60889"/>
    <lineage>
        <taxon>Eukaryota</taxon>
        <taxon>Metazoa</taxon>
        <taxon>Ecdysozoa</taxon>
        <taxon>Arthropoda</taxon>
        <taxon>Hexapoda</taxon>
        <taxon>Insecta</taxon>
        <taxon>Pterygota</taxon>
        <taxon>Neoptera</taxon>
        <taxon>Endopterygota</taxon>
        <taxon>Hymenoptera</taxon>
        <taxon>Apocrita</taxon>
        <taxon>Aculeata</taxon>
        <taxon>Apoidea</taxon>
        <taxon>Anthophila</taxon>
        <taxon>Apidae</taxon>
        <taxon>Melipona</taxon>
    </lineage>
</organism>
<name>A0AA40FHB2_9HYME</name>
<dbReference type="GO" id="GO:0051015">
    <property type="term" value="F:actin filament binding"/>
    <property type="evidence" value="ECO:0007669"/>
    <property type="project" value="TreeGrafter"/>
</dbReference>
<keyword evidence="8" id="KW-0732">Signal</keyword>
<evidence type="ECO:0000256" key="6">
    <source>
        <dbReference type="PROSITE-ProRule" id="PRU00782"/>
    </source>
</evidence>
<dbReference type="GO" id="GO:0005737">
    <property type="term" value="C:cytoplasm"/>
    <property type="evidence" value="ECO:0007669"/>
    <property type="project" value="TreeGrafter"/>
</dbReference>
<evidence type="ECO:0000256" key="8">
    <source>
        <dbReference type="SAM" id="SignalP"/>
    </source>
</evidence>
<dbReference type="PROSITE" id="PS50096">
    <property type="entry name" value="IQ"/>
    <property type="match status" value="1"/>
</dbReference>
<feature type="binding site" evidence="6">
    <location>
        <begin position="179"/>
        <end position="186"/>
    </location>
    <ligand>
        <name>ATP</name>
        <dbReference type="ChEBI" id="CHEBI:30616"/>
    </ligand>
</feature>
<gene>
    <name evidence="10" type="ORF">K0M31_013567</name>
</gene>
<dbReference type="InterPro" id="IPR036029">
    <property type="entry name" value="MYSc_Myo20"/>
</dbReference>
<dbReference type="SMART" id="SM00242">
    <property type="entry name" value="MYSc"/>
    <property type="match status" value="1"/>
</dbReference>
<evidence type="ECO:0000256" key="1">
    <source>
        <dbReference type="ARBA" id="ARBA00022741"/>
    </source>
</evidence>
<comment type="caution">
    <text evidence="10">The sequence shown here is derived from an EMBL/GenBank/DDBJ whole genome shotgun (WGS) entry which is preliminary data.</text>
</comment>
<dbReference type="GO" id="GO:0005524">
    <property type="term" value="F:ATP binding"/>
    <property type="evidence" value="ECO:0007669"/>
    <property type="project" value="UniProtKB-UniRule"/>
</dbReference>
<dbReference type="GO" id="GO:0003774">
    <property type="term" value="F:cytoskeletal motor activity"/>
    <property type="evidence" value="ECO:0007669"/>
    <property type="project" value="UniProtKB-UniRule"/>
</dbReference>
<comment type="similarity">
    <text evidence="6">Belongs to the TRAFAC class myosin-kinesin ATPase superfamily. Myosin family.</text>
</comment>
<reference evidence="10" key="1">
    <citation type="submission" date="2021-10" db="EMBL/GenBank/DDBJ databases">
        <title>Melipona bicolor Genome sequencing and assembly.</title>
        <authorList>
            <person name="Araujo N.S."/>
            <person name="Arias M.C."/>
        </authorList>
    </citation>
    <scope>NUCLEOTIDE SEQUENCE</scope>
    <source>
        <strain evidence="10">USP_2M_L1-L4_2017</strain>
        <tissue evidence="10">Whole body</tissue>
    </source>
</reference>
<dbReference type="PANTHER" id="PTHR13140:SF498">
    <property type="entry name" value="DACHS, ISOFORM E"/>
    <property type="match status" value="1"/>
</dbReference>
<dbReference type="PROSITE" id="PS51456">
    <property type="entry name" value="MYOSIN_MOTOR"/>
    <property type="match status" value="1"/>
</dbReference>
<keyword evidence="11" id="KW-1185">Reference proteome</keyword>
<dbReference type="GO" id="GO:0016459">
    <property type="term" value="C:myosin complex"/>
    <property type="evidence" value="ECO:0007669"/>
    <property type="project" value="UniProtKB-KW"/>
</dbReference>
<keyword evidence="4 6" id="KW-0505">Motor protein</keyword>
<feature type="region of interest" description="Disordered" evidence="7">
    <location>
        <begin position="990"/>
        <end position="1017"/>
    </location>
</feature>
<dbReference type="InterPro" id="IPR001609">
    <property type="entry name" value="Myosin_head_motor_dom-like"/>
</dbReference>
<evidence type="ECO:0000256" key="5">
    <source>
        <dbReference type="ARBA" id="ARBA00023203"/>
    </source>
</evidence>
<feature type="region of interest" description="Disordered" evidence="7">
    <location>
        <begin position="472"/>
        <end position="502"/>
    </location>
</feature>
<keyword evidence="5 6" id="KW-0009">Actin-binding</keyword>
<evidence type="ECO:0000313" key="10">
    <source>
        <dbReference type="EMBL" id="KAK1119060.1"/>
    </source>
</evidence>
<dbReference type="AlphaFoldDB" id="A0AA40FHB2"/>
<dbReference type="Pfam" id="PF00063">
    <property type="entry name" value="Myosin_head"/>
    <property type="match status" value="3"/>
</dbReference>
<dbReference type="Gene3D" id="1.20.58.530">
    <property type="match status" value="1"/>
</dbReference>
<keyword evidence="1 6" id="KW-0547">Nucleotide-binding</keyword>
<feature type="compositionally biased region" description="Polar residues" evidence="7">
    <location>
        <begin position="475"/>
        <end position="490"/>
    </location>
</feature>
<sequence length="1119" mass="123789">MILLLLTFNCFGSHLSRVFLVCVTDLDPPKRNNRISDDGIVSCVTALGCLRSPPISSIIADVKNAKSNQGQHRCLPKGTAASSGPAATSTALDDLIHLSGPLTEDAVLNCLQTRFCAKQYHTNVGPILVCINPYTDVRNPLTLTSTRAVPLAPQLNKVVQEAVRQQSETGYPQAIILSGTSGSGKTYASMLLLRQLFDVAGGGPETDAFKHLAAAFTVLRSLGSAKTATNSESSRIGHFIEVQVTDGALYRTKIHCYFLDQTRVIRPLPDEKNYHIFYQMLAGLSHEERGRELMFRQDIGRLISVNSFIRFILACSLVKLNLEGYNLKNLRYLQHGDTRQDEAEDAIRFQAWKACLGVLGIPFLDVVRVLAAVLILGNVGFTDRQGMEVGVIGENELASVAALLGVPPPALLRGLTSRTHNARGQLVKSVCDANMSNMTRDSLAKALYCRTVATIVRRANSLKRLGSTLGTLSSDSNESVHNQAEVTSQHASTIGSSAGGTGSRSMTALNNAVRHATDGFIGILDMFGFEDPKPSQLEHLCINLCAETMQHFYNTHIFKSSIESCRDEGIRCDVEVDYVDNVPCIDLISSLRTGLLSMLDVECSIRGTAESYVAKVKVQHKQNPRLFEPRTVDCRSFGIQHFAGRVTYDASDFLELKPVIVVSVETGFVVFNSYFKSMFDIASQRVKVRLPQNRIHNDTPRNIEFFNKDTNKDVVPDDLVAVFYKHTCSFGFATHLFGSELKALYASDTVPRGVSFRISPTSHTDLLNGDEPISTLTQDFHTRLDNLLRTLVHARPHFVRCIRSNGTETPLQLDRGVTMRQIRSLQVLETVNLMAGVDKILGAVYLIVRIIKLENIAGYPHRMRFKAFNARYRLIAPFKQLRRAEEQAVEDTKLILQNAQQLKSKFSASTSWALGKRHIFLSEGIRQQLENLRSETRRKAATVIQSTWRGWRVRRRWPLRKTTIGVTSGIGQKKPPASTNTGTVQRNVTTAAGTGTGTRPRPQPIAGTPPPDPSEKCADQKMIQQTCTLFGLDLERPPPVPPSRSYTVTGNTKLGYPQTRIMKMPFPEEGEGEVVLLKGETVLVVGASPRRGHLLVEHNNTTVHVPYQFMELKPCNINI</sequence>
<dbReference type="Pfam" id="PF00612">
    <property type="entry name" value="IQ"/>
    <property type="match status" value="1"/>
</dbReference>
<feature type="chain" id="PRO_5041303388" description="Myosin motor domain-containing protein" evidence="8">
    <location>
        <begin position="17"/>
        <end position="1119"/>
    </location>
</feature>
<dbReference type="Gene3D" id="1.20.120.720">
    <property type="entry name" value="Myosin VI head, motor domain, U50 subdomain"/>
    <property type="match status" value="1"/>
</dbReference>
<protein>
    <recommendedName>
        <fullName evidence="9">Myosin motor domain-containing protein</fullName>
    </recommendedName>
</protein>
<evidence type="ECO:0000256" key="4">
    <source>
        <dbReference type="ARBA" id="ARBA00023175"/>
    </source>
</evidence>
<dbReference type="CDD" id="cd14881">
    <property type="entry name" value="MYSc_Myo20"/>
    <property type="match status" value="1"/>
</dbReference>
<dbReference type="GO" id="GO:0007015">
    <property type="term" value="P:actin filament organization"/>
    <property type="evidence" value="ECO:0007669"/>
    <property type="project" value="TreeGrafter"/>
</dbReference>
<dbReference type="SUPFAM" id="SSF52540">
    <property type="entry name" value="P-loop containing nucleoside triphosphate hydrolases"/>
    <property type="match status" value="1"/>
</dbReference>
<feature type="compositionally biased region" description="Pro residues" evidence="7">
    <location>
        <begin position="1001"/>
        <end position="1012"/>
    </location>
</feature>
<dbReference type="InterPro" id="IPR027417">
    <property type="entry name" value="P-loop_NTPase"/>
</dbReference>
<evidence type="ECO:0000256" key="2">
    <source>
        <dbReference type="ARBA" id="ARBA00022840"/>
    </source>
</evidence>
<dbReference type="Gene3D" id="1.20.5.4820">
    <property type="match status" value="1"/>
</dbReference>
<dbReference type="EMBL" id="JAHYIQ010000038">
    <property type="protein sequence ID" value="KAK1119060.1"/>
    <property type="molecule type" value="Genomic_DNA"/>
</dbReference>
<dbReference type="InterPro" id="IPR000048">
    <property type="entry name" value="IQ_motif_EF-hand-BS"/>
</dbReference>
<keyword evidence="3 6" id="KW-0518">Myosin</keyword>
<evidence type="ECO:0000256" key="7">
    <source>
        <dbReference type="SAM" id="MobiDB-lite"/>
    </source>
</evidence>
<dbReference type="Proteomes" id="UP001177670">
    <property type="component" value="Unassembled WGS sequence"/>
</dbReference>